<dbReference type="RefSeq" id="WP_042935603.1">
    <property type="nucleotide sequence ID" value="NZ_JACAQE010000006.1"/>
</dbReference>
<dbReference type="PANTHER" id="PTHR38779:SF2">
    <property type="entry name" value="TYPE II SECRETION SYSTEM PROTEIN I-RELATED"/>
    <property type="match status" value="1"/>
</dbReference>
<keyword evidence="6" id="KW-0812">Transmembrane</keyword>
<sequence>MKAERGFTLLEVMLALAIFGLLAAAVLSATQYVLRQVGTLQERLFASWLADNQLAELRLQSSLTPGRQELVRHFDRREWRLSQRLTPAFDKRLIKVELDVRLGDRPQVLHRGTGWLPVADGVSRDE</sequence>
<dbReference type="GO" id="GO:0015628">
    <property type="term" value="P:protein secretion by the type II secretion system"/>
    <property type="evidence" value="ECO:0007669"/>
    <property type="project" value="UniProtKB-UniRule"/>
</dbReference>
<dbReference type="GO" id="GO:0015627">
    <property type="term" value="C:type II protein secretion system complex"/>
    <property type="evidence" value="ECO:0007669"/>
    <property type="project" value="UniProtKB-UniRule"/>
</dbReference>
<comment type="function">
    <text evidence="9">Component of the type II secretion system required for the energy-dependent secretion of extracellular factors such as proteases and toxins from the periplasm.</text>
</comment>
<keyword evidence="7" id="KW-1133">Transmembrane helix</keyword>
<dbReference type="InterPro" id="IPR012902">
    <property type="entry name" value="N_methyl_site"/>
</dbReference>
<dbReference type="InterPro" id="IPR003413">
    <property type="entry name" value="T2SS_GspI_C"/>
</dbReference>
<evidence type="ECO:0000256" key="1">
    <source>
        <dbReference type="ARBA" id="ARBA00004377"/>
    </source>
</evidence>
<evidence type="ECO:0000256" key="3">
    <source>
        <dbReference type="ARBA" id="ARBA00022475"/>
    </source>
</evidence>
<dbReference type="AlphaFoldDB" id="A0A7Y7Y0D8"/>
<keyword evidence="5 9" id="KW-0997">Cell inner membrane</keyword>
<dbReference type="SUPFAM" id="SSF54523">
    <property type="entry name" value="Pili subunits"/>
    <property type="match status" value="2"/>
</dbReference>
<dbReference type="PRINTS" id="PR00885">
    <property type="entry name" value="BCTERIALGSPH"/>
</dbReference>
<dbReference type="EMBL" id="JACAQE010000006">
    <property type="protein sequence ID" value="NWC15654.1"/>
    <property type="molecule type" value="Genomic_DNA"/>
</dbReference>
<dbReference type="Pfam" id="PF07963">
    <property type="entry name" value="N_methyl"/>
    <property type="match status" value="1"/>
</dbReference>
<dbReference type="GO" id="GO:0005886">
    <property type="term" value="C:plasma membrane"/>
    <property type="evidence" value="ECO:0007669"/>
    <property type="project" value="UniProtKB-SubCell"/>
</dbReference>
<dbReference type="Gene3D" id="3.30.1300.30">
    <property type="entry name" value="GSPII I/J protein-like"/>
    <property type="match status" value="1"/>
</dbReference>
<evidence type="ECO:0000256" key="9">
    <source>
        <dbReference type="RuleBase" id="RU368030"/>
    </source>
</evidence>
<comment type="subunit">
    <text evidence="9">Type II secretion is composed of four main components: the outer membrane complex, the inner membrane complex, the cytoplasmic secretion ATPase and the periplasm-spanning pseudopilus.</text>
</comment>
<dbReference type="NCBIfam" id="TIGR02532">
    <property type="entry name" value="IV_pilin_GFxxxE"/>
    <property type="match status" value="1"/>
</dbReference>
<evidence type="ECO:0000256" key="4">
    <source>
        <dbReference type="ARBA" id="ARBA00022481"/>
    </source>
</evidence>
<evidence type="ECO:0000259" key="10">
    <source>
        <dbReference type="Pfam" id="PF02501"/>
    </source>
</evidence>
<evidence type="ECO:0000256" key="8">
    <source>
        <dbReference type="ARBA" id="ARBA00023136"/>
    </source>
</evidence>
<keyword evidence="3" id="KW-1003">Cell membrane</keyword>
<reference evidence="11 12" key="1">
    <citation type="submission" date="2020-04" db="EMBL/GenBank/DDBJ databases">
        <title>Molecular characterization of pseudomonads from Agaricus bisporus reveal novel blotch 2 pathogens in Western Europe.</title>
        <authorList>
            <person name="Taparia T."/>
            <person name="Krijger M."/>
            <person name="Haynes E."/>
            <person name="Elpinstone J.G."/>
            <person name="Noble R."/>
            <person name="Van Der Wolf J."/>
        </authorList>
    </citation>
    <scope>NUCLEOTIDE SEQUENCE [LARGE SCALE GENOMIC DNA]</scope>
    <source>
        <strain evidence="11 12">IPO3738</strain>
    </source>
</reference>
<comment type="caution">
    <text evidence="11">The sequence shown here is derived from an EMBL/GenBank/DDBJ whole genome shotgun (WGS) entry which is preliminary data.</text>
</comment>
<comment type="PTM">
    <text evidence="9">Cleaved by prepilin peptidase.</text>
</comment>
<evidence type="ECO:0000256" key="5">
    <source>
        <dbReference type="ARBA" id="ARBA00022519"/>
    </source>
</evidence>
<dbReference type="InterPro" id="IPR045584">
    <property type="entry name" value="Pilin-like"/>
</dbReference>
<dbReference type="Proteomes" id="UP000517547">
    <property type="component" value="Unassembled WGS sequence"/>
</dbReference>
<evidence type="ECO:0000313" key="12">
    <source>
        <dbReference type="Proteomes" id="UP000517547"/>
    </source>
</evidence>
<keyword evidence="8" id="KW-0472">Membrane</keyword>
<evidence type="ECO:0000313" key="11">
    <source>
        <dbReference type="EMBL" id="NWC15654.1"/>
    </source>
</evidence>
<comment type="subcellular location">
    <subcellularLocation>
        <location evidence="1 9">Cell inner membrane</location>
        <topology evidence="1 9">Single-pass membrane protein</topology>
    </subcellularLocation>
</comment>
<accession>A0A7Y7Y0D8</accession>
<organism evidence="11 12">
    <name type="scientific">Pseudomonas gingeri</name>
    <dbReference type="NCBI Taxonomy" id="117681"/>
    <lineage>
        <taxon>Bacteria</taxon>
        <taxon>Pseudomonadati</taxon>
        <taxon>Pseudomonadota</taxon>
        <taxon>Gammaproteobacteria</taxon>
        <taxon>Pseudomonadales</taxon>
        <taxon>Pseudomonadaceae</taxon>
        <taxon>Pseudomonas</taxon>
    </lineage>
</organism>
<dbReference type="InterPro" id="IPR010052">
    <property type="entry name" value="T2SS_protein-GspI"/>
</dbReference>
<feature type="domain" description="Type II secretion system protein GspI C-terminal" evidence="10">
    <location>
        <begin position="40"/>
        <end position="115"/>
    </location>
</feature>
<name>A0A7Y7Y0D8_9PSED</name>
<evidence type="ECO:0000256" key="6">
    <source>
        <dbReference type="ARBA" id="ARBA00022692"/>
    </source>
</evidence>
<evidence type="ECO:0000256" key="7">
    <source>
        <dbReference type="ARBA" id="ARBA00022989"/>
    </source>
</evidence>
<keyword evidence="4 9" id="KW-0488">Methylation</keyword>
<dbReference type="InterPro" id="IPR002416">
    <property type="entry name" value="T2SS_protein-GspH"/>
</dbReference>
<evidence type="ECO:0000256" key="2">
    <source>
        <dbReference type="ARBA" id="ARBA00008358"/>
    </source>
</evidence>
<gene>
    <name evidence="11" type="primary">gspI</name>
    <name evidence="11" type="ORF">HX845_18470</name>
</gene>
<dbReference type="PROSITE" id="PS00409">
    <property type="entry name" value="PROKAR_NTER_METHYL"/>
    <property type="match status" value="1"/>
</dbReference>
<comment type="similarity">
    <text evidence="2 9">Belongs to the GSP I family.</text>
</comment>
<dbReference type="NCBIfam" id="TIGR01707">
    <property type="entry name" value="gspI"/>
    <property type="match status" value="1"/>
</dbReference>
<protein>
    <recommendedName>
        <fullName evidence="9">Type II secretion system protein I</fullName>
        <shortName evidence="9">T2SS minor pseudopilin I</shortName>
    </recommendedName>
</protein>
<dbReference type="PANTHER" id="PTHR38779">
    <property type="entry name" value="TYPE II SECRETION SYSTEM PROTEIN I-RELATED"/>
    <property type="match status" value="1"/>
</dbReference>
<proteinExistence type="inferred from homology"/>
<dbReference type="Pfam" id="PF02501">
    <property type="entry name" value="T2SSI"/>
    <property type="match status" value="1"/>
</dbReference>